<keyword evidence="3" id="KW-1003">Cell membrane</keyword>
<dbReference type="InterPro" id="IPR036259">
    <property type="entry name" value="MFS_trans_sf"/>
</dbReference>
<feature type="transmembrane region" description="Helical" evidence="8">
    <location>
        <begin position="329"/>
        <end position="354"/>
    </location>
</feature>
<comment type="subcellular location">
    <subcellularLocation>
        <location evidence="1">Cell inner membrane</location>
        <topology evidence="1">Multi-pass membrane protein</topology>
    </subcellularLocation>
</comment>
<proteinExistence type="predicted"/>
<dbReference type="NCBIfam" id="NF037955">
    <property type="entry name" value="mfs"/>
    <property type="match status" value="1"/>
</dbReference>
<evidence type="ECO:0000313" key="10">
    <source>
        <dbReference type="EMBL" id="MDY7230910.1"/>
    </source>
</evidence>
<dbReference type="PROSITE" id="PS50850">
    <property type="entry name" value="MFS"/>
    <property type="match status" value="1"/>
</dbReference>
<dbReference type="PANTHER" id="PTHR23522:SF10">
    <property type="entry name" value="3-PHENYLPROPIONIC ACID TRANSPORTER-RELATED"/>
    <property type="match status" value="1"/>
</dbReference>
<dbReference type="InterPro" id="IPR024989">
    <property type="entry name" value="MFS_assoc_dom"/>
</dbReference>
<dbReference type="Pfam" id="PF12832">
    <property type="entry name" value="MFS_1_like"/>
    <property type="match status" value="1"/>
</dbReference>
<comment type="caution">
    <text evidence="10">The sequence shown here is derived from an EMBL/GenBank/DDBJ whole genome shotgun (WGS) entry which is preliminary data.</text>
</comment>
<feature type="transmembrane region" description="Helical" evidence="8">
    <location>
        <begin position="360"/>
        <end position="378"/>
    </location>
</feature>
<dbReference type="Proteomes" id="UP001291309">
    <property type="component" value="Unassembled WGS sequence"/>
</dbReference>
<dbReference type="PRINTS" id="PR00174">
    <property type="entry name" value="LACYSMPORT"/>
</dbReference>
<evidence type="ECO:0000259" key="9">
    <source>
        <dbReference type="PROSITE" id="PS50850"/>
    </source>
</evidence>
<dbReference type="InterPro" id="IPR020846">
    <property type="entry name" value="MFS_dom"/>
</dbReference>
<feature type="transmembrane region" description="Helical" evidence="8">
    <location>
        <begin position="293"/>
        <end position="317"/>
    </location>
</feature>
<feature type="transmembrane region" description="Helical" evidence="8">
    <location>
        <begin position="237"/>
        <end position="257"/>
    </location>
</feature>
<feature type="transmembrane region" description="Helical" evidence="8">
    <location>
        <begin position="42"/>
        <end position="62"/>
    </location>
</feature>
<evidence type="ECO:0000256" key="8">
    <source>
        <dbReference type="SAM" id="Phobius"/>
    </source>
</evidence>
<dbReference type="InterPro" id="IPR026032">
    <property type="entry name" value="HcaT-like"/>
</dbReference>
<feature type="transmembrane region" description="Helical" evidence="8">
    <location>
        <begin position="269"/>
        <end position="287"/>
    </location>
</feature>
<evidence type="ECO:0000313" key="11">
    <source>
        <dbReference type="Proteomes" id="UP001291309"/>
    </source>
</evidence>
<sequence>MTPPQVAGRIPLVGFYMLYFGSVGVTQPFLPAYLRSLALSTTQVGLLLALSPLMSLVAPPLWGHLADRTGKISHVLTLLVVGAALGFSPLLGVSTFPALVATLAVYACFASSITPMVDSLALNRVAQVGGNYAHLRLFGSVGFILCTVSFGLVAKSVGQLAVLAPLVLLSTLAVWSLTLRSRTPLGGTPHPLAGLRLLRDNKDLRWLLAATSLHWMACTPYNGMLAIHVLALGLPPSVVGLSAGAGVAAEVAALLLYPRLAHRIAPRHLLGLAFFVSALRWVGMAFATSPVLLVALALLHSMTFGVFYVGSVAFMARRVPQHLRASGQGIFAAVTFGVGGLVGFAASGAGYALLGGGHGLFGVAALLEVVAAVLVLQASPSPKPLPKPDEPIQAAPP</sequence>
<dbReference type="InterPro" id="IPR000576">
    <property type="entry name" value="LacY/RafB_perm_fam"/>
</dbReference>
<feature type="transmembrane region" description="Helical" evidence="8">
    <location>
        <begin position="206"/>
        <end position="231"/>
    </location>
</feature>
<keyword evidence="11" id="KW-1185">Reference proteome</keyword>
<evidence type="ECO:0000256" key="7">
    <source>
        <dbReference type="ARBA" id="ARBA00023136"/>
    </source>
</evidence>
<evidence type="ECO:0000256" key="5">
    <source>
        <dbReference type="ARBA" id="ARBA00022692"/>
    </source>
</evidence>
<keyword evidence="6 8" id="KW-1133">Transmembrane helix</keyword>
<evidence type="ECO:0000256" key="6">
    <source>
        <dbReference type="ARBA" id="ARBA00022989"/>
    </source>
</evidence>
<dbReference type="PIRSF" id="PIRSF004925">
    <property type="entry name" value="HcaT"/>
    <property type="match status" value="1"/>
</dbReference>
<dbReference type="SUPFAM" id="SSF103473">
    <property type="entry name" value="MFS general substrate transporter"/>
    <property type="match status" value="1"/>
</dbReference>
<feature type="transmembrane region" description="Helical" evidence="8">
    <location>
        <begin position="74"/>
        <end position="92"/>
    </location>
</feature>
<feature type="transmembrane region" description="Helical" evidence="8">
    <location>
        <begin position="12"/>
        <end position="30"/>
    </location>
</feature>
<evidence type="ECO:0000256" key="1">
    <source>
        <dbReference type="ARBA" id="ARBA00004429"/>
    </source>
</evidence>
<name>A0ABU5HCA1_9BACT</name>
<feature type="transmembrane region" description="Helical" evidence="8">
    <location>
        <begin position="160"/>
        <end position="179"/>
    </location>
</feature>
<evidence type="ECO:0000256" key="3">
    <source>
        <dbReference type="ARBA" id="ARBA00022475"/>
    </source>
</evidence>
<keyword evidence="4" id="KW-0997">Cell inner membrane</keyword>
<evidence type="ECO:0000256" key="4">
    <source>
        <dbReference type="ARBA" id="ARBA00022519"/>
    </source>
</evidence>
<keyword evidence="5 8" id="KW-0812">Transmembrane</keyword>
<keyword evidence="2" id="KW-0813">Transport</keyword>
<feature type="transmembrane region" description="Helical" evidence="8">
    <location>
        <begin position="133"/>
        <end position="154"/>
    </location>
</feature>
<reference evidence="10 11" key="1">
    <citation type="submission" date="2023-12" db="EMBL/GenBank/DDBJ databases">
        <title>the genome sequence of Hyalangium sp. s54d21.</title>
        <authorList>
            <person name="Zhang X."/>
        </authorList>
    </citation>
    <scope>NUCLEOTIDE SEQUENCE [LARGE SCALE GENOMIC DNA]</scope>
    <source>
        <strain evidence="11">s54d21</strain>
    </source>
</reference>
<dbReference type="PANTHER" id="PTHR23522">
    <property type="entry name" value="BLL5896 PROTEIN"/>
    <property type="match status" value="1"/>
</dbReference>
<dbReference type="EMBL" id="JAXIVS010000012">
    <property type="protein sequence ID" value="MDY7230910.1"/>
    <property type="molecule type" value="Genomic_DNA"/>
</dbReference>
<organism evidence="10 11">
    <name type="scientific">Hyalangium rubrum</name>
    <dbReference type="NCBI Taxonomy" id="3103134"/>
    <lineage>
        <taxon>Bacteria</taxon>
        <taxon>Pseudomonadati</taxon>
        <taxon>Myxococcota</taxon>
        <taxon>Myxococcia</taxon>
        <taxon>Myxococcales</taxon>
        <taxon>Cystobacterineae</taxon>
        <taxon>Archangiaceae</taxon>
        <taxon>Hyalangium</taxon>
    </lineage>
</organism>
<gene>
    <name evidence="10" type="ORF">SYV04_31255</name>
</gene>
<keyword evidence="7 8" id="KW-0472">Membrane</keyword>
<dbReference type="RefSeq" id="WP_321549620.1">
    <property type="nucleotide sequence ID" value="NZ_JAXIVS010000012.1"/>
</dbReference>
<evidence type="ECO:0000256" key="2">
    <source>
        <dbReference type="ARBA" id="ARBA00022448"/>
    </source>
</evidence>
<protein>
    <submittedName>
        <fullName evidence="10">MFS transporter</fullName>
    </submittedName>
</protein>
<feature type="transmembrane region" description="Helical" evidence="8">
    <location>
        <begin position="98"/>
        <end position="121"/>
    </location>
</feature>
<accession>A0ABU5HCA1</accession>
<dbReference type="Gene3D" id="1.20.1250.20">
    <property type="entry name" value="MFS general substrate transporter like domains"/>
    <property type="match status" value="2"/>
</dbReference>
<feature type="domain" description="Major facilitator superfamily (MFS) profile" evidence="9">
    <location>
        <begin position="135"/>
        <end position="397"/>
    </location>
</feature>